<evidence type="ECO:0000313" key="5">
    <source>
        <dbReference type="Proteomes" id="UP000015104"/>
    </source>
</evidence>
<feature type="compositionally biased region" description="Polar residues" evidence="1">
    <location>
        <begin position="827"/>
        <end position="837"/>
    </location>
</feature>
<feature type="signal peptide" evidence="2">
    <location>
        <begin position="1"/>
        <end position="30"/>
    </location>
</feature>
<keyword evidence="2" id="KW-0732">Signal</keyword>
<dbReference type="InterPro" id="IPR002557">
    <property type="entry name" value="Chitin-bd_dom"/>
</dbReference>
<sequence>MFKLIVSQSCLLSILTLVVVSSLNSDPSDSSPFKSSPSSSSSSSSTSASPSSPSTSSNGSLLFTCPEQFGYYVDNSDCTKYFVCVFGEALHEVCTGGLYFSSELQTCDWPRNVHCGRGNKTEKVTHLSGLSKGSSNSSDDYNENKEVTYETSLDGNVGNDALLQPPITLPDIDISSGNDNHANNGGIGSANSGGRSSATAGSSTSSDGSSRKDKESEDLDLQRSRTTLNKNFVTNSGNTNFNYLDFNGNSNANGRSNSVSNYDETSSTVVDSDGGIHLPDGRGGLFGINGQLPGLLSGNQGDKRDETTGGGSGKEVRSIDESRLPGEHRTGRSSDDLSDGGRFLDRRRGIPHYQLQALRQAQHFRRMSPVIPIILPKPGSNDASNPSGSSSSSPSTSSSSPTTNIETKRQDYDYDNYPSEPATPLIHGPPESGLSRSNIGDNGRTRGATRSSSSSSPKRGVHYEPSFVEYIDGSSDRPGEGYYEEEKIVIDHYNQARNRQPQHSSAPTSIANIPRSTPTLPLPPPNRGESQPPSRPKYPAVPRINSQPHFRPFIPPYAGFEERAHPQPPSSSTGSHRHQRPSSDINEDRDKADEELNDRQAPPSTWDAYPRIPDPTPHHDDHDVYSRPVDDPPTRYISHEPVTESPRTTEPENKRLAYPPSGGPSINPASNRKPGSGLQQPATSPYHQPGLSVSRNRPRTQSFNSGSAAGEHLPKPKPQQPPPPPPTQPPSTTTTANRVRPSNQDTAPRLPTGSGVPSEHGQPFGLVDYDDELSSDQRFPVSGPIIEQPQPQPQPPPPPPPPPRTRTPTTTPPTTTEIALVVHKPPSNRQRVNFTPINLPPQSQPSNPYVGNVNDRSARPTSSSSGSSTGSSSSSYNSANNDQGSNRRRPRPTNKRLTVRPKVTGPPTLPSRPANLYPTVEPGTPATKCDPRVCRLPDCNCGSASIPGGLKPSQVPQMVMITFDDAINDLNWEIYEEIFNSKRRNPNGCPLLGTFYVSHEWTDYGQVQTLYSRGHEMASHGVTFGEKFSTSQWHKEIHGQREILYLYGGVKMEDVRGMRAPFLQIGGNKMFQMLYNDNFTYDSSMPVFDNKPPFWPYTLDYSVNHECMIAPCPTESFPGVWEVGMVMWEDLRGGRCSMGDACSNPSDEDGVYNMLLRNFKRHYNSNRAPFGLYYHSAWFNTAHHRKGFMRFMDEILSYGDVYFTTKWQMLQWVRNPTPISTVNSFEPWDCKKMVENRPGACNHPTVCNVRGQHGHRFMKTCQSCPSFYPWLGKTGL</sequence>
<dbReference type="AlphaFoldDB" id="T1KUW9"/>
<feature type="compositionally biased region" description="Basic residues" evidence="1">
    <location>
        <begin position="886"/>
        <end position="899"/>
    </location>
</feature>
<dbReference type="Pfam" id="PF01607">
    <property type="entry name" value="CBM_14"/>
    <property type="match status" value="1"/>
</dbReference>
<feature type="region of interest" description="Disordered" evidence="1">
    <location>
        <begin position="25"/>
        <end position="58"/>
    </location>
</feature>
<feature type="region of interest" description="Disordered" evidence="1">
    <location>
        <begin position="290"/>
        <end position="345"/>
    </location>
</feature>
<evidence type="ECO:0000313" key="4">
    <source>
        <dbReference type="EnsemblMetazoa" id="tetur22g01570.1"/>
    </source>
</evidence>
<feature type="compositionally biased region" description="Pro residues" evidence="1">
    <location>
        <begin position="790"/>
        <end position="805"/>
    </location>
</feature>
<evidence type="ECO:0000259" key="3">
    <source>
        <dbReference type="PROSITE" id="PS50940"/>
    </source>
</evidence>
<reference evidence="5" key="1">
    <citation type="submission" date="2011-08" db="EMBL/GenBank/DDBJ databases">
        <authorList>
            <person name="Rombauts S."/>
        </authorList>
    </citation>
    <scope>NUCLEOTIDE SEQUENCE</scope>
    <source>
        <strain evidence="5">London</strain>
    </source>
</reference>
<feature type="compositionally biased region" description="Basic and acidic residues" evidence="1">
    <location>
        <begin position="474"/>
        <end position="490"/>
    </location>
</feature>
<feature type="compositionally biased region" description="Low complexity" evidence="1">
    <location>
        <begin position="127"/>
        <end position="138"/>
    </location>
</feature>
<dbReference type="PANTHER" id="PTHR45985">
    <property type="match status" value="1"/>
</dbReference>
<dbReference type="PROSITE" id="PS50940">
    <property type="entry name" value="CHIT_BIND_II"/>
    <property type="match status" value="1"/>
</dbReference>
<dbReference type="PANTHER" id="PTHR45985:SF12">
    <property type="entry name" value="CHITIN DEACETYLASE-LIKE 5, ISOFORM B"/>
    <property type="match status" value="1"/>
</dbReference>
<evidence type="ECO:0000256" key="1">
    <source>
        <dbReference type="SAM" id="MobiDB-lite"/>
    </source>
</evidence>
<feature type="region of interest" description="Disordered" evidence="1">
    <location>
        <begin position="150"/>
        <end position="234"/>
    </location>
</feature>
<dbReference type="HOGENOM" id="CLU_263528_0_0_1"/>
<feature type="compositionally biased region" description="Polar residues" evidence="1">
    <location>
        <begin position="495"/>
        <end position="516"/>
    </location>
</feature>
<accession>T1KUW9</accession>
<dbReference type="SUPFAM" id="SSF88713">
    <property type="entry name" value="Glycoside hydrolase/deacetylase"/>
    <property type="match status" value="1"/>
</dbReference>
<dbReference type="InterPro" id="IPR052740">
    <property type="entry name" value="CE4"/>
</dbReference>
<dbReference type="InterPro" id="IPR036508">
    <property type="entry name" value="Chitin-bd_dom_sf"/>
</dbReference>
<dbReference type="EMBL" id="CAEY01000585">
    <property type="status" value="NOT_ANNOTATED_CDS"/>
    <property type="molecule type" value="Genomic_DNA"/>
</dbReference>
<organism evidence="4 5">
    <name type="scientific">Tetranychus urticae</name>
    <name type="common">Two-spotted spider mite</name>
    <dbReference type="NCBI Taxonomy" id="32264"/>
    <lineage>
        <taxon>Eukaryota</taxon>
        <taxon>Metazoa</taxon>
        <taxon>Ecdysozoa</taxon>
        <taxon>Arthropoda</taxon>
        <taxon>Chelicerata</taxon>
        <taxon>Arachnida</taxon>
        <taxon>Acari</taxon>
        <taxon>Acariformes</taxon>
        <taxon>Trombidiformes</taxon>
        <taxon>Prostigmata</taxon>
        <taxon>Eleutherengona</taxon>
        <taxon>Raphignathae</taxon>
        <taxon>Tetranychoidea</taxon>
        <taxon>Tetranychidae</taxon>
        <taxon>Tetranychus</taxon>
    </lineage>
</organism>
<reference evidence="4" key="2">
    <citation type="submission" date="2015-06" db="UniProtKB">
        <authorList>
            <consortium name="EnsemblMetazoa"/>
        </authorList>
    </citation>
    <scope>IDENTIFICATION</scope>
</reference>
<feature type="compositionally biased region" description="Polar residues" evidence="1">
    <location>
        <begin position="736"/>
        <end position="746"/>
    </location>
</feature>
<feature type="domain" description="Chitin-binding type-2" evidence="3">
    <location>
        <begin position="62"/>
        <end position="117"/>
    </location>
</feature>
<feature type="compositionally biased region" description="Low complexity" evidence="1">
    <location>
        <begin position="861"/>
        <end position="875"/>
    </location>
</feature>
<name>T1KUW9_TETUR</name>
<protein>
    <recommendedName>
        <fullName evidence="3">Chitin-binding type-2 domain-containing protein</fullName>
    </recommendedName>
</protein>
<feature type="region of interest" description="Disordered" evidence="1">
    <location>
        <begin position="124"/>
        <end position="143"/>
    </location>
</feature>
<feature type="compositionally biased region" description="Polar residues" evidence="1">
    <location>
        <begin position="224"/>
        <end position="234"/>
    </location>
</feature>
<feature type="compositionally biased region" description="Low complexity" evidence="1">
    <location>
        <begin position="380"/>
        <end position="404"/>
    </location>
</feature>
<feature type="chain" id="PRO_5004581846" description="Chitin-binding type-2 domain-containing protein" evidence="2">
    <location>
        <begin position="31"/>
        <end position="1276"/>
    </location>
</feature>
<dbReference type="PRINTS" id="PR01217">
    <property type="entry name" value="PRICHEXTENSN"/>
</dbReference>
<feature type="region of interest" description="Disordered" evidence="1">
    <location>
        <begin position="372"/>
        <end position="917"/>
    </location>
</feature>
<dbReference type="InterPro" id="IPR011330">
    <property type="entry name" value="Glyco_hydro/deAcase_b/a-brl"/>
</dbReference>
<dbReference type="GO" id="GO:0005576">
    <property type="term" value="C:extracellular region"/>
    <property type="evidence" value="ECO:0007669"/>
    <property type="project" value="InterPro"/>
</dbReference>
<evidence type="ECO:0000256" key="2">
    <source>
        <dbReference type="SAM" id="SignalP"/>
    </source>
</evidence>
<feature type="compositionally biased region" description="Basic and acidic residues" evidence="1">
    <location>
        <begin position="209"/>
        <end position="223"/>
    </location>
</feature>
<feature type="compositionally biased region" description="Basic and acidic residues" evidence="1">
    <location>
        <begin position="616"/>
        <end position="655"/>
    </location>
</feature>
<feature type="compositionally biased region" description="Low complexity" evidence="1">
    <location>
        <begin position="25"/>
        <end position="57"/>
    </location>
</feature>
<dbReference type="Proteomes" id="UP000015104">
    <property type="component" value="Unassembled WGS sequence"/>
</dbReference>
<dbReference type="Gene3D" id="3.20.20.370">
    <property type="entry name" value="Glycoside hydrolase/deacetylase"/>
    <property type="match status" value="1"/>
</dbReference>
<dbReference type="SMART" id="SM00494">
    <property type="entry name" value="ChtBD2"/>
    <property type="match status" value="1"/>
</dbReference>
<feature type="compositionally biased region" description="Polar residues" evidence="1">
    <location>
        <begin position="677"/>
        <end position="707"/>
    </location>
</feature>
<dbReference type="GO" id="GO:0005975">
    <property type="term" value="P:carbohydrate metabolic process"/>
    <property type="evidence" value="ECO:0007669"/>
    <property type="project" value="InterPro"/>
</dbReference>
<feature type="compositionally biased region" description="Low complexity" evidence="1">
    <location>
        <begin position="806"/>
        <end position="816"/>
    </location>
</feature>
<dbReference type="EMBL" id="CAEY01000584">
    <property type="status" value="NOT_ANNOTATED_CDS"/>
    <property type="molecule type" value="Genomic_DNA"/>
</dbReference>
<proteinExistence type="predicted"/>
<feature type="compositionally biased region" description="Basic and acidic residues" evidence="1">
    <location>
        <begin position="314"/>
        <end position="335"/>
    </location>
</feature>
<feature type="region of interest" description="Disordered" evidence="1">
    <location>
        <begin position="255"/>
        <end position="276"/>
    </location>
</feature>
<feature type="compositionally biased region" description="Low complexity" evidence="1">
    <location>
        <begin position="180"/>
        <end position="208"/>
    </location>
</feature>
<dbReference type="CDD" id="cd10975">
    <property type="entry name" value="CE4_CDA_like_2"/>
    <property type="match status" value="1"/>
</dbReference>
<dbReference type="eggNOG" id="ENOG502QW08">
    <property type="taxonomic scope" value="Eukaryota"/>
</dbReference>
<feature type="compositionally biased region" description="Basic and acidic residues" evidence="1">
    <location>
        <begin position="586"/>
        <end position="598"/>
    </location>
</feature>
<feature type="compositionally biased region" description="Pro residues" evidence="1">
    <location>
        <begin position="716"/>
        <end position="729"/>
    </location>
</feature>
<dbReference type="SUPFAM" id="SSF57625">
    <property type="entry name" value="Invertebrate chitin-binding proteins"/>
    <property type="match status" value="1"/>
</dbReference>
<dbReference type="GO" id="GO:0008061">
    <property type="term" value="F:chitin binding"/>
    <property type="evidence" value="ECO:0007669"/>
    <property type="project" value="InterPro"/>
</dbReference>
<dbReference type="EnsemblMetazoa" id="tetur22g01570.1">
    <property type="protein sequence ID" value="tetur22g01570.1"/>
    <property type="gene ID" value="tetur22g01570"/>
</dbReference>
<dbReference type="Gene3D" id="2.170.140.10">
    <property type="entry name" value="Chitin binding domain"/>
    <property type="match status" value="1"/>
</dbReference>
<keyword evidence="5" id="KW-1185">Reference proteome</keyword>